<reference evidence="3" key="2">
    <citation type="submission" date="2008-08" db="EMBL/GenBank/DDBJ databases">
        <authorList>
            <consortium name="Diatom Consortium"/>
            <person name="Grigoriev I."/>
            <person name="Grimwood J."/>
            <person name="Kuo A."/>
            <person name="Otillar R.P."/>
            <person name="Salamov A."/>
            <person name="Detter J.C."/>
            <person name="Lindquist E."/>
            <person name="Shapiro H."/>
            <person name="Lucas S."/>
            <person name="Glavina del Rio T."/>
            <person name="Pitluck S."/>
            <person name="Rokhsar D."/>
            <person name="Bowler C."/>
        </authorList>
    </citation>
    <scope>GENOME REANNOTATION</scope>
    <source>
        <strain evidence="3">CCAP 1055/1</strain>
    </source>
</reference>
<name>B7GCZ0_PHATC</name>
<dbReference type="PaxDb" id="2850-Phatr50107"/>
<dbReference type="GeneID" id="7198912"/>
<dbReference type="Proteomes" id="UP000000759">
    <property type="component" value="Chromosome 27"/>
</dbReference>
<dbReference type="EMBL" id="CM000629">
    <property type="protein sequence ID" value="EEC43487.1"/>
    <property type="molecule type" value="Genomic_DNA"/>
</dbReference>
<dbReference type="RefSeq" id="XP_002185040.1">
    <property type="nucleotide sequence ID" value="XM_002185004.1"/>
</dbReference>
<keyword evidence="3" id="KW-1185">Reference proteome</keyword>
<dbReference type="InParanoid" id="B7GCZ0"/>
<evidence type="ECO:0000313" key="3">
    <source>
        <dbReference type="Proteomes" id="UP000000759"/>
    </source>
</evidence>
<dbReference type="eggNOG" id="ENOG502STKM">
    <property type="taxonomic scope" value="Eukaryota"/>
</dbReference>
<evidence type="ECO:0000313" key="2">
    <source>
        <dbReference type="EMBL" id="EEC43487.1"/>
    </source>
</evidence>
<dbReference type="HOGENOM" id="CLU_053241_0_0_1"/>
<feature type="chain" id="PRO_5002856102" evidence="1">
    <location>
        <begin position="20"/>
        <end position="396"/>
    </location>
</feature>
<sequence>MRVMTKKVGVFSLIALSIASFVLQFRSASDISKDEALLHKESSDFVPWNRHALRTEQGSPTVTGKCAINMYGLPRAFQSLVLPSLIKNVIQPNAIYSCDYFVHYYNLTEETAGRSGGGGRINPDEILLLKQAVQDVSPQSIVEFHHDTEAAFWDRYQPLLDKIRTTKATDGHYLYFPWRAKTYKHPITTDNIIKMWHSIQSAWNLMMEHETLTSQPYTRVAMLRSDVVYMTPINVFEISRRKVLDNEKAALVPAFGRHPVSDRIIVGPRDAVKVWATERFDRLETHVTFVQEHNPGWGMHSEKFLNWTIFPAIRETGTSIVEDDYLCFFRARADETVWIKDCEGKHEGIAAHSILKNLGGNKKHVLESVLGRKCLDGVQRLTHSFAAVHCPMQMPL</sequence>
<keyword evidence="1" id="KW-0732">Signal</keyword>
<feature type="signal peptide" evidence="1">
    <location>
        <begin position="1"/>
        <end position="19"/>
    </location>
</feature>
<dbReference type="AlphaFoldDB" id="B7GCZ0"/>
<gene>
    <name evidence="2" type="ORF">PHATRDRAFT_50107</name>
</gene>
<dbReference type="OrthoDB" id="46366at2759"/>
<dbReference type="KEGG" id="pti:PHATRDRAFT_50107"/>
<proteinExistence type="predicted"/>
<protein>
    <submittedName>
        <fullName evidence="2">Uncharacterized protein</fullName>
    </submittedName>
</protein>
<evidence type="ECO:0000256" key="1">
    <source>
        <dbReference type="SAM" id="SignalP"/>
    </source>
</evidence>
<accession>B7GCZ0</accession>
<organism evidence="2 3">
    <name type="scientific">Phaeodactylum tricornutum (strain CCAP 1055/1)</name>
    <dbReference type="NCBI Taxonomy" id="556484"/>
    <lineage>
        <taxon>Eukaryota</taxon>
        <taxon>Sar</taxon>
        <taxon>Stramenopiles</taxon>
        <taxon>Ochrophyta</taxon>
        <taxon>Bacillariophyta</taxon>
        <taxon>Bacillariophyceae</taxon>
        <taxon>Bacillariophycidae</taxon>
        <taxon>Naviculales</taxon>
        <taxon>Phaeodactylaceae</taxon>
        <taxon>Phaeodactylum</taxon>
    </lineage>
</organism>
<reference evidence="2 3" key="1">
    <citation type="journal article" date="2008" name="Nature">
        <title>The Phaeodactylum genome reveals the evolutionary history of diatom genomes.</title>
        <authorList>
            <person name="Bowler C."/>
            <person name="Allen A.E."/>
            <person name="Badger J.H."/>
            <person name="Grimwood J."/>
            <person name="Jabbari K."/>
            <person name="Kuo A."/>
            <person name="Maheswari U."/>
            <person name="Martens C."/>
            <person name="Maumus F."/>
            <person name="Otillar R.P."/>
            <person name="Rayko E."/>
            <person name="Salamov A."/>
            <person name="Vandepoele K."/>
            <person name="Beszteri B."/>
            <person name="Gruber A."/>
            <person name="Heijde M."/>
            <person name="Katinka M."/>
            <person name="Mock T."/>
            <person name="Valentin K."/>
            <person name="Verret F."/>
            <person name="Berges J.A."/>
            <person name="Brownlee C."/>
            <person name="Cadoret J.P."/>
            <person name="Chiovitti A."/>
            <person name="Choi C.J."/>
            <person name="Coesel S."/>
            <person name="De Martino A."/>
            <person name="Detter J.C."/>
            <person name="Durkin C."/>
            <person name="Falciatore A."/>
            <person name="Fournet J."/>
            <person name="Haruta M."/>
            <person name="Huysman M.J."/>
            <person name="Jenkins B.D."/>
            <person name="Jiroutova K."/>
            <person name="Jorgensen R.E."/>
            <person name="Joubert Y."/>
            <person name="Kaplan A."/>
            <person name="Kroger N."/>
            <person name="Kroth P.G."/>
            <person name="La Roche J."/>
            <person name="Lindquist E."/>
            <person name="Lommer M."/>
            <person name="Martin-Jezequel V."/>
            <person name="Lopez P.J."/>
            <person name="Lucas S."/>
            <person name="Mangogna M."/>
            <person name="McGinnis K."/>
            <person name="Medlin L.K."/>
            <person name="Montsant A."/>
            <person name="Oudot-Le Secq M.P."/>
            <person name="Napoli C."/>
            <person name="Obornik M."/>
            <person name="Parker M.S."/>
            <person name="Petit J.L."/>
            <person name="Porcel B.M."/>
            <person name="Poulsen N."/>
            <person name="Robison M."/>
            <person name="Rychlewski L."/>
            <person name="Rynearson T.A."/>
            <person name="Schmutz J."/>
            <person name="Shapiro H."/>
            <person name="Siaut M."/>
            <person name="Stanley M."/>
            <person name="Sussman M.R."/>
            <person name="Taylor A.R."/>
            <person name="Vardi A."/>
            <person name="von Dassow P."/>
            <person name="Vyverman W."/>
            <person name="Willis A."/>
            <person name="Wyrwicz L.S."/>
            <person name="Rokhsar D.S."/>
            <person name="Weissenbach J."/>
            <person name="Armbrust E.V."/>
            <person name="Green B.R."/>
            <person name="Van de Peer Y."/>
            <person name="Grigoriev I.V."/>
        </authorList>
    </citation>
    <scope>NUCLEOTIDE SEQUENCE [LARGE SCALE GENOMIC DNA]</scope>
    <source>
        <strain evidence="2 3">CCAP 1055/1</strain>
    </source>
</reference>